<accession>A0A2P2E4B3</accession>
<name>A0A2P2E4B3_9LEPT</name>
<dbReference type="OrthoDB" id="355331at2"/>
<reference evidence="1 2" key="1">
    <citation type="submission" date="2018-02" db="EMBL/GenBank/DDBJ databases">
        <title>Novel Leptospira species isolated from soil and water in Japan.</title>
        <authorList>
            <person name="Nakao R."/>
            <person name="Masuzawa T."/>
        </authorList>
    </citation>
    <scope>NUCLEOTIDE SEQUENCE [LARGE SCALE GENOMIC DNA]</scope>
    <source>
        <strain evidence="1 2">YH101</strain>
    </source>
</reference>
<evidence type="ECO:0000313" key="2">
    <source>
        <dbReference type="Proteomes" id="UP000245133"/>
    </source>
</evidence>
<gene>
    <name evidence="1" type="ORF">LPTSP4_32510</name>
</gene>
<dbReference type="RefSeq" id="WP_108978021.1">
    <property type="nucleotide sequence ID" value="NZ_BFBB01000008.1"/>
</dbReference>
<sequence length="227" mass="26932">MYTRFLEEDGEEKLLWILRKTLEHYDQTELFELIYTACKEFVMNSTKAAIKRIVYDDLKSESSTPETTAILSSLKSNFFKDHFSYFKSKMKEKKIHTTIDFEANVERMIVTVTNNFALLPNEETRIREKFQLAKEFDNLPEFFQKHADETEGAGLGITLIGIMMAQYGIDRRYLTIFSDPKNNFTVARLEIPFSVTYRSKRSLFEETLQRENLSREILRERWNRLDL</sequence>
<dbReference type="Proteomes" id="UP000245133">
    <property type="component" value="Unassembled WGS sequence"/>
</dbReference>
<evidence type="ECO:0000313" key="1">
    <source>
        <dbReference type="EMBL" id="GBF51713.1"/>
    </source>
</evidence>
<proteinExistence type="predicted"/>
<dbReference type="EMBL" id="BFBB01000008">
    <property type="protein sequence ID" value="GBF51713.1"/>
    <property type="molecule type" value="Genomic_DNA"/>
</dbReference>
<keyword evidence="2" id="KW-1185">Reference proteome</keyword>
<dbReference type="AlphaFoldDB" id="A0A2P2E4B3"/>
<organism evidence="1 2">
    <name type="scientific">Leptospira ryugenii</name>
    <dbReference type="NCBI Taxonomy" id="1917863"/>
    <lineage>
        <taxon>Bacteria</taxon>
        <taxon>Pseudomonadati</taxon>
        <taxon>Spirochaetota</taxon>
        <taxon>Spirochaetia</taxon>
        <taxon>Leptospirales</taxon>
        <taxon>Leptospiraceae</taxon>
        <taxon>Leptospira</taxon>
    </lineage>
</organism>
<protein>
    <submittedName>
        <fullName evidence="1">GHKL domain protein</fullName>
    </submittedName>
</protein>
<comment type="caution">
    <text evidence="1">The sequence shown here is derived from an EMBL/GenBank/DDBJ whole genome shotgun (WGS) entry which is preliminary data.</text>
</comment>